<dbReference type="InterPro" id="IPR017451">
    <property type="entry name" value="F-box-assoc_interact_dom"/>
</dbReference>
<dbReference type="SUPFAM" id="SSF81383">
    <property type="entry name" value="F-box domain"/>
    <property type="match status" value="1"/>
</dbReference>
<keyword evidence="4" id="KW-1185">Reference proteome</keyword>
<reference evidence="3" key="1">
    <citation type="submission" date="2022-12" db="EMBL/GenBank/DDBJ databases">
        <title>Draft genome assemblies for two species of Escallonia (Escalloniales).</title>
        <authorList>
            <person name="Chanderbali A."/>
            <person name="Dervinis C."/>
            <person name="Anghel I."/>
            <person name="Soltis D."/>
            <person name="Soltis P."/>
            <person name="Zapata F."/>
        </authorList>
    </citation>
    <scope>NUCLEOTIDE SEQUENCE</scope>
    <source>
        <strain evidence="3">UCBG92.1500</strain>
        <tissue evidence="3">Leaf</tissue>
    </source>
</reference>
<evidence type="ECO:0000259" key="2">
    <source>
        <dbReference type="PROSITE" id="PS50181"/>
    </source>
</evidence>
<dbReference type="Proteomes" id="UP001187471">
    <property type="component" value="Unassembled WGS sequence"/>
</dbReference>
<dbReference type="InterPro" id="IPR050796">
    <property type="entry name" value="SCF_F-box_component"/>
</dbReference>
<proteinExistence type="predicted"/>
<sequence length="501" mass="57040">MSDYIPRELLVNILVRLPVKSIVRCTSVCKSWQSLLISRSFVAKHLNRSSSSSSNSANKHLVIVRSCYNDDDDNDDGYYSEESCKEKFSVHHDDTFGEYSELQYTIPNKFLTIIGCIDGLVCLSDDINGFRDEMFLWNPSLRKVLPLHPLRVTFSARFSGFWEFRHTVGFGFDPLTNDYKVVRVVYRGSLQDRPPPEVDVYSLNRRGWRDITRRVGLQYVIKDRAPQAFVNGAVHWLGTDGEGPQTFIVVVSFDMGDEKFRKLEVPGPYRHAHFPYGADCAVYKDLLAMIDKHGQVFRVHIWAMMEYGKPESWAKVVTLDTGAACGRVIGIRRNGEVLFLQDYTRMLTSFDPEDEKYHSLGLFSYEHRRYRGLLQVDNYVESLVSLGLKCCDEVGCNGVEDHRRRKFEGKKKSKNKRKNRDVDEQIKGTRKGGRSVRKQGKSPSMLPGNKDPTSKIDVEEEYPPLPSAPPPPIPPPPSLPPPMTLCMNVWPTCCAAPSTNP</sequence>
<comment type="caution">
    <text evidence="3">The sequence shown here is derived from an EMBL/GenBank/DDBJ whole genome shotgun (WGS) entry which is preliminary data.</text>
</comment>
<dbReference type="PANTHER" id="PTHR31672">
    <property type="entry name" value="BNACNNG10540D PROTEIN"/>
    <property type="match status" value="1"/>
</dbReference>
<feature type="compositionally biased region" description="Basic residues" evidence="1">
    <location>
        <begin position="428"/>
        <end position="440"/>
    </location>
</feature>
<dbReference type="AlphaFoldDB" id="A0AA88UA64"/>
<dbReference type="EMBL" id="JAVXUO010003001">
    <property type="protein sequence ID" value="KAK2967622.1"/>
    <property type="molecule type" value="Genomic_DNA"/>
</dbReference>
<dbReference type="PROSITE" id="PS50181">
    <property type="entry name" value="FBOX"/>
    <property type="match status" value="1"/>
</dbReference>
<evidence type="ECO:0000313" key="3">
    <source>
        <dbReference type="EMBL" id="KAK2967622.1"/>
    </source>
</evidence>
<dbReference type="InterPro" id="IPR001810">
    <property type="entry name" value="F-box_dom"/>
</dbReference>
<accession>A0AA88UA64</accession>
<evidence type="ECO:0000256" key="1">
    <source>
        <dbReference type="SAM" id="MobiDB-lite"/>
    </source>
</evidence>
<dbReference type="Pfam" id="PF12937">
    <property type="entry name" value="F-box-like"/>
    <property type="match status" value="1"/>
</dbReference>
<dbReference type="Pfam" id="PF08268">
    <property type="entry name" value="FBA_3"/>
    <property type="match status" value="1"/>
</dbReference>
<feature type="domain" description="F-box" evidence="2">
    <location>
        <begin position="1"/>
        <end position="46"/>
    </location>
</feature>
<feature type="compositionally biased region" description="Pro residues" evidence="1">
    <location>
        <begin position="463"/>
        <end position="483"/>
    </location>
</feature>
<dbReference type="InterPro" id="IPR036047">
    <property type="entry name" value="F-box-like_dom_sf"/>
</dbReference>
<feature type="region of interest" description="Disordered" evidence="1">
    <location>
        <begin position="407"/>
        <end position="484"/>
    </location>
</feature>
<protein>
    <recommendedName>
        <fullName evidence="2">F-box domain-containing protein</fullName>
    </recommendedName>
</protein>
<dbReference type="NCBIfam" id="TIGR01640">
    <property type="entry name" value="F_box_assoc_1"/>
    <property type="match status" value="1"/>
</dbReference>
<dbReference type="InterPro" id="IPR013187">
    <property type="entry name" value="F-box-assoc_dom_typ3"/>
</dbReference>
<name>A0AA88UA64_9ASTE</name>
<dbReference type="CDD" id="cd22157">
    <property type="entry name" value="F-box_AtFBW1-like"/>
    <property type="match status" value="1"/>
</dbReference>
<gene>
    <name evidence="3" type="ORF">RJ640_030493</name>
</gene>
<dbReference type="PANTHER" id="PTHR31672:SF10">
    <property type="entry name" value="F-BOX DOMAIN-CONTAINING PROTEIN"/>
    <property type="match status" value="1"/>
</dbReference>
<dbReference type="Gene3D" id="1.20.1280.50">
    <property type="match status" value="1"/>
</dbReference>
<organism evidence="3 4">
    <name type="scientific">Escallonia rubra</name>
    <dbReference type="NCBI Taxonomy" id="112253"/>
    <lineage>
        <taxon>Eukaryota</taxon>
        <taxon>Viridiplantae</taxon>
        <taxon>Streptophyta</taxon>
        <taxon>Embryophyta</taxon>
        <taxon>Tracheophyta</taxon>
        <taxon>Spermatophyta</taxon>
        <taxon>Magnoliopsida</taxon>
        <taxon>eudicotyledons</taxon>
        <taxon>Gunneridae</taxon>
        <taxon>Pentapetalae</taxon>
        <taxon>asterids</taxon>
        <taxon>campanulids</taxon>
        <taxon>Escalloniales</taxon>
        <taxon>Escalloniaceae</taxon>
        <taxon>Escallonia</taxon>
    </lineage>
</organism>
<dbReference type="SMART" id="SM00256">
    <property type="entry name" value="FBOX"/>
    <property type="match status" value="1"/>
</dbReference>
<feature type="compositionally biased region" description="Basic residues" evidence="1">
    <location>
        <begin position="407"/>
        <end position="419"/>
    </location>
</feature>
<evidence type="ECO:0000313" key="4">
    <source>
        <dbReference type="Proteomes" id="UP001187471"/>
    </source>
</evidence>